<evidence type="ECO:0000256" key="1">
    <source>
        <dbReference type="ARBA" id="ARBA00007435"/>
    </source>
</evidence>
<dbReference type="InterPro" id="IPR000305">
    <property type="entry name" value="GIY-YIG_endonuc"/>
</dbReference>
<dbReference type="RefSeq" id="WP_380751408.1">
    <property type="nucleotide sequence ID" value="NZ_JBHULT010000008.1"/>
</dbReference>
<dbReference type="SUPFAM" id="SSF82771">
    <property type="entry name" value="GIY-YIG endonuclease"/>
    <property type="match status" value="1"/>
</dbReference>
<name>A0ABW5IYK8_9FLAO</name>
<dbReference type="InterPro" id="IPR035901">
    <property type="entry name" value="GIY-YIG_endonuc_sf"/>
</dbReference>
<organism evidence="3 4">
    <name type="scientific">Salinimicrobium flavum</name>
    <dbReference type="NCBI Taxonomy" id="1737065"/>
    <lineage>
        <taxon>Bacteria</taxon>
        <taxon>Pseudomonadati</taxon>
        <taxon>Bacteroidota</taxon>
        <taxon>Flavobacteriia</taxon>
        <taxon>Flavobacteriales</taxon>
        <taxon>Flavobacteriaceae</taxon>
        <taxon>Salinimicrobium</taxon>
    </lineage>
</organism>
<reference evidence="4" key="1">
    <citation type="journal article" date="2019" name="Int. J. Syst. Evol. Microbiol.">
        <title>The Global Catalogue of Microorganisms (GCM) 10K type strain sequencing project: providing services to taxonomists for standard genome sequencing and annotation.</title>
        <authorList>
            <consortium name="The Broad Institute Genomics Platform"/>
            <consortium name="The Broad Institute Genome Sequencing Center for Infectious Disease"/>
            <person name="Wu L."/>
            <person name="Ma J."/>
        </authorList>
    </citation>
    <scope>NUCLEOTIDE SEQUENCE [LARGE SCALE GENOMIC DNA]</scope>
    <source>
        <strain evidence="4">KCTC 42585</strain>
    </source>
</reference>
<dbReference type="PROSITE" id="PS50164">
    <property type="entry name" value="GIY_YIG"/>
    <property type="match status" value="1"/>
</dbReference>
<dbReference type="PANTHER" id="PTHR34477:SF5">
    <property type="entry name" value="BSL5627 PROTEIN"/>
    <property type="match status" value="1"/>
</dbReference>
<evidence type="ECO:0000259" key="2">
    <source>
        <dbReference type="PROSITE" id="PS50164"/>
    </source>
</evidence>
<comment type="similarity">
    <text evidence="1">Belongs to the UPF0213 family.</text>
</comment>
<gene>
    <name evidence="3" type="ORF">ACFSTG_09070</name>
</gene>
<accession>A0ABW5IYK8</accession>
<dbReference type="InterPro" id="IPR050190">
    <property type="entry name" value="UPF0213_domain"/>
</dbReference>
<sequence>MYFVYVLYSLNFDRSYIGMTTDLEKRLYQHNTGRNSSTKPFVPWKIVYHEEFPTIHQAREREKFLKTAAGRRWRKSNIRPRGATE</sequence>
<comment type="caution">
    <text evidence="3">The sequence shown here is derived from an EMBL/GenBank/DDBJ whole genome shotgun (WGS) entry which is preliminary data.</text>
</comment>
<evidence type="ECO:0000313" key="3">
    <source>
        <dbReference type="EMBL" id="MFD2518043.1"/>
    </source>
</evidence>
<dbReference type="Gene3D" id="3.40.1440.10">
    <property type="entry name" value="GIY-YIG endonuclease"/>
    <property type="match status" value="1"/>
</dbReference>
<proteinExistence type="inferred from homology"/>
<dbReference type="Proteomes" id="UP001597468">
    <property type="component" value="Unassembled WGS sequence"/>
</dbReference>
<protein>
    <submittedName>
        <fullName evidence="3">GIY-YIG nuclease family protein</fullName>
    </submittedName>
</protein>
<dbReference type="EMBL" id="JBHULT010000008">
    <property type="protein sequence ID" value="MFD2518043.1"/>
    <property type="molecule type" value="Genomic_DNA"/>
</dbReference>
<dbReference type="Pfam" id="PF01541">
    <property type="entry name" value="GIY-YIG"/>
    <property type="match status" value="1"/>
</dbReference>
<keyword evidence="4" id="KW-1185">Reference proteome</keyword>
<evidence type="ECO:0000313" key="4">
    <source>
        <dbReference type="Proteomes" id="UP001597468"/>
    </source>
</evidence>
<feature type="domain" description="GIY-YIG" evidence="2">
    <location>
        <begin position="1"/>
        <end position="78"/>
    </location>
</feature>
<dbReference type="CDD" id="cd10449">
    <property type="entry name" value="GIY-YIG_SLX1_like"/>
    <property type="match status" value="1"/>
</dbReference>
<dbReference type="PANTHER" id="PTHR34477">
    <property type="entry name" value="UPF0213 PROTEIN YHBQ"/>
    <property type="match status" value="1"/>
</dbReference>